<evidence type="ECO:0000256" key="9">
    <source>
        <dbReference type="ARBA" id="ARBA00023237"/>
    </source>
</evidence>
<comment type="caution">
    <text evidence="15">The sequence shown here is derived from an EMBL/GenBank/DDBJ whole genome shotgun (WGS) entry which is preliminary data.</text>
</comment>
<feature type="domain" description="TonB-dependent receptor-like beta-barrel" evidence="12">
    <location>
        <begin position="508"/>
        <end position="883"/>
    </location>
</feature>
<dbReference type="InterPro" id="IPR037066">
    <property type="entry name" value="Plug_dom_sf"/>
</dbReference>
<keyword evidence="2 10" id="KW-0813">Transport</keyword>
<keyword evidence="16" id="KW-1185">Reference proteome</keyword>
<dbReference type="Proteomes" id="UP000317010">
    <property type="component" value="Unassembled WGS sequence"/>
</dbReference>
<dbReference type="SUPFAM" id="SSF49464">
    <property type="entry name" value="Carboxypeptidase regulatory domain-like"/>
    <property type="match status" value="1"/>
</dbReference>
<dbReference type="SUPFAM" id="SSF56935">
    <property type="entry name" value="Porins"/>
    <property type="match status" value="1"/>
</dbReference>
<dbReference type="Pfam" id="PF00593">
    <property type="entry name" value="TonB_dep_Rec_b-barrel"/>
    <property type="match status" value="1"/>
</dbReference>
<reference evidence="15 16" key="1">
    <citation type="submission" date="2019-07" db="EMBL/GenBank/DDBJ databases">
        <title>Genomic Encyclopedia of Archaeal and Bacterial Type Strains, Phase II (KMG-II): from individual species to whole genera.</title>
        <authorList>
            <person name="Goeker M."/>
        </authorList>
    </citation>
    <scope>NUCLEOTIDE SEQUENCE [LARGE SCALE GENOMIC DNA]</scope>
    <source>
        <strain evidence="15 16">ATCC BAA-1854</strain>
    </source>
</reference>
<evidence type="ECO:0000259" key="14">
    <source>
        <dbReference type="Pfam" id="PF07715"/>
    </source>
</evidence>
<dbReference type="InterPro" id="IPR011662">
    <property type="entry name" value="Secretin/TonB_short_N"/>
</dbReference>
<organism evidence="15 16">
    <name type="scientific">Mucilaginibacter frigoritolerans</name>
    <dbReference type="NCBI Taxonomy" id="652788"/>
    <lineage>
        <taxon>Bacteria</taxon>
        <taxon>Pseudomonadati</taxon>
        <taxon>Bacteroidota</taxon>
        <taxon>Sphingobacteriia</taxon>
        <taxon>Sphingobacteriales</taxon>
        <taxon>Sphingobacteriaceae</taxon>
        <taxon>Mucilaginibacter</taxon>
    </lineage>
</organism>
<keyword evidence="6" id="KW-0408">Iron</keyword>
<proteinExistence type="inferred from homology"/>
<evidence type="ECO:0000256" key="7">
    <source>
        <dbReference type="ARBA" id="ARBA00023077"/>
    </source>
</evidence>
<keyword evidence="8 10" id="KW-0472">Membrane</keyword>
<dbReference type="Gene3D" id="2.60.40.1120">
    <property type="entry name" value="Carboxypeptidase-like, regulatory domain"/>
    <property type="match status" value="1"/>
</dbReference>
<evidence type="ECO:0000256" key="2">
    <source>
        <dbReference type="ARBA" id="ARBA00022448"/>
    </source>
</evidence>
<protein>
    <submittedName>
        <fullName evidence="15">TonB-linked SusC/RagA family outer membrane protein</fullName>
    </submittedName>
</protein>
<feature type="domain" description="Secretin/TonB short N-terminal" evidence="13">
    <location>
        <begin position="70"/>
        <end position="120"/>
    </location>
</feature>
<dbReference type="Pfam" id="PF07715">
    <property type="entry name" value="Plug"/>
    <property type="match status" value="1"/>
</dbReference>
<keyword evidence="4" id="KW-0406">Ion transport</keyword>
<dbReference type="InterPro" id="IPR036942">
    <property type="entry name" value="Beta-barrel_TonB_sf"/>
</dbReference>
<dbReference type="AlphaFoldDB" id="A0A562UFV9"/>
<dbReference type="GO" id="GO:0006826">
    <property type="term" value="P:iron ion transport"/>
    <property type="evidence" value="ECO:0007669"/>
    <property type="project" value="UniProtKB-KW"/>
</dbReference>
<keyword evidence="9 10" id="KW-0998">Cell outer membrane</keyword>
<evidence type="ECO:0000259" key="13">
    <source>
        <dbReference type="Pfam" id="PF07660"/>
    </source>
</evidence>
<name>A0A562UFV9_9SPHI</name>
<evidence type="ECO:0000259" key="12">
    <source>
        <dbReference type="Pfam" id="PF00593"/>
    </source>
</evidence>
<dbReference type="InterPro" id="IPR023997">
    <property type="entry name" value="TonB-dep_OMP_SusC/RagA_CS"/>
</dbReference>
<dbReference type="Gene3D" id="2.40.170.20">
    <property type="entry name" value="TonB-dependent receptor, beta-barrel domain"/>
    <property type="match status" value="1"/>
</dbReference>
<evidence type="ECO:0000256" key="8">
    <source>
        <dbReference type="ARBA" id="ARBA00023136"/>
    </source>
</evidence>
<dbReference type="InterPro" id="IPR039426">
    <property type="entry name" value="TonB-dep_rcpt-like"/>
</dbReference>
<evidence type="ECO:0000313" key="15">
    <source>
        <dbReference type="EMBL" id="TWJ04688.1"/>
    </source>
</evidence>
<dbReference type="InterPro" id="IPR023996">
    <property type="entry name" value="TonB-dep_OMP_SusC/RagA"/>
</dbReference>
<dbReference type="RefSeq" id="WP_246138925.1">
    <property type="nucleotide sequence ID" value="NZ_VLLI01000001.1"/>
</dbReference>
<keyword evidence="7 11" id="KW-0798">TonB box</keyword>
<keyword evidence="5 10" id="KW-0812">Transmembrane</keyword>
<evidence type="ECO:0000256" key="3">
    <source>
        <dbReference type="ARBA" id="ARBA00022452"/>
    </source>
</evidence>
<dbReference type="Gene3D" id="2.170.130.10">
    <property type="entry name" value="TonB-dependent receptor, plug domain"/>
    <property type="match status" value="1"/>
</dbReference>
<dbReference type="Pfam" id="PF07660">
    <property type="entry name" value="STN"/>
    <property type="match status" value="1"/>
</dbReference>
<keyword evidence="3 10" id="KW-1134">Transmembrane beta strand</keyword>
<comment type="similarity">
    <text evidence="10 11">Belongs to the TonB-dependent receptor family.</text>
</comment>
<feature type="domain" description="TonB-dependent receptor plug" evidence="14">
    <location>
        <begin position="227"/>
        <end position="358"/>
    </location>
</feature>
<sequence>MKFYAINMAVSPLDGWPIIKKILLVMKLTTLLLIIALVQVSAKGFSQINLSEKNVPVEKVIKAIEKQTGYVFIYDEAKIKLGSVSVDLYNATINEALAQCFKNIPVTFQIIDKNIVLQPKVEEPNLFDKIKSIFSAIDVTGHILNEQGQPIAGATVTVKNINKTAITDATGRFEIKGVDEHAVIVITYLGYVKRELPAAADIGNIWMVVATNQLDAVQVIGYGETTKRLSTGNISTVSATEIEQQPVSNPILALEGRVPGMFITQNAGYAGANMTVSIRGQNSLTSGGPLYASSPLYVVDGIPFGSGPVEQSVGGYSSGGTTGLSPLNTINPDDIESISVLKDADATAIYGSRGANGVVLITTKKGKPGNTRVNVDISSGFGDVDHNVNMASTAQYLSIRKQAFANDNITPTTTNAPDLTVWNQTGNTDFGKLLIGQTSYQTKASMSVSGGDTYTQFLLGGNYRRESSVFYSKNADEAGQFNLSLQHKSHDGKFGVSASVNYNVDSNTLPNYSVSSANYSLPPNYPLYNSNGSLYFGTGYTNPLAGFNVINNLKTDNLIANTNFHYLILPGLDLAANMGYNRINAEGSSISPASANNPLTNAVQTSTLNDNYIETIIIEPQLNYTHTWGKGKLTALIGGTWQETQTIQPYFVVGSFANIELAKSLSALTVFVKSSGDTDYKYDSGFGRLAYEWDNKYLISGNLRRDGSSRFGADRQFGTFGSIAGAWIFSNESFAKDNLPWLSFGKIKTSYGTVGNDKITDYSYEATYYSQAAYGAVNGLTPSRIANPYLQWEVTKKLDAELELGFLQDRIYFSADFYRNRSSNLLGTTALPSQVGFGSYYANLPATVQNKGLELELTTVNFTKGSKFSWSTSFNLTLPNNKLIAFPNLSSSTFANTFVIGQSLNPILVYHFTGFQNGIATVQDLNHDGVITTGINANGKGDYVVDGSYDPKLYGGITNTFSYKRFQLDFTFQGVERDAQRGDLSLGVYPGRQYNIPQSLLDLPVKYSTTSSSAAGKAWFYYTNSDAAIQDASYIRLKNVSLAFNAPPSWSSRLKLSSLQLYLHGENLLTFTKYKGLDPETLGANLPPLRMIVAGIKTTF</sequence>
<evidence type="ECO:0000256" key="11">
    <source>
        <dbReference type="RuleBase" id="RU003357"/>
    </source>
</evidence>
<accession>A0A562UFV9</accession>
<evidence type="ECO:0000256" key="5">
    <source>
        <dbReference type="ARBA" id="ARBA00022692"/>
    </source>
</evidence>
<evidence type="ECO:0000256" key="10">
    <source>
        <dbReference type="PROSITE-ProRule" id="PRU01360"/>
    </source>
</evidence>
<dbReference type="InterPro" id="IPR008969">
    <property type="entry name" value="CarboxyPept-like_regulatory"/>
</dbReference>
<dbReference type="InterPro" id="IPR000531">
    <property type="entry name" value="Beta-barrel_TonB"/>
</dbReference>
<evidence type="ECO:0000256" key="6">
    <source>
        <dbReference type="ARBA" id="ARBA00023004"/>
    </source>
</evidence>
<dbReference type="NCBIfam" id="TIGR04056">
    <property type="entry name" value="OMP_RagA_SusC"/>
    <property type="match status" value="1"/>
</dbReference>
<dbReference type="Pfam" id="PF13715">
    <property type="entry name" value="CarbopepD_reg_2"/>
    <property type="match status" value="1"/>
</dbReference>
<dbReference type="GO" id="GO:0009279">
    <property type="term" value="C:cell outer membrane"/>
    <property type="evidence" value="ECO:0007669"/>
    <property type="project" value="UniProtKB-SubCell"/>
</dbReference>
<dbReference type="InterPro" id="IPR012910">
    <property type="entry name" value="Plug_dom"/>
</dbReference>
<dbReference type="NCBIfam" id="TIGR04057">
    <property type="entry name" value="SusC_RagA_signa"/>
    <property type="match status" value="1"/>
</dbReference>
<evidence type="ECO:0000313" key="16">
    <source>
        <dbReference type="Proteomes" id="UP000317010"/>
    </source>
</evidence>
<dbReference type="PROSITE" id="PS52016">
    <property type="entry name" value="TONB_DEPENDENT_REC_3"/>
    <property type="match status" value="1"/>
</dbReference>
<dbReference type="EMBL" id="VLLI01000001">
    <property type="protein sequence ID" value="TWJ04688.1"/>
    <property type="molecule type" value="Genomic_DNA"/>
</dbReference>
<comment type="subcellular location">
    <subcellularLocation>
        <location evidence="1 10">Cell outer membrane</location>
        <topology evidence="1 10">Multi-pass membrane protein</topology>
    </subcellularLocation>
</comment>
<evidence type="ECO:0000256" key="4">
    <source>
        <dbReference type="ARBA" id="ARBA00022496"/>
    </source>
</evidence>
<keyword evidence="4" id="KW-0410">Iron transport</keyword>
<evidence type="ECO:0000256" key="1">
    <source>
        <dbReference type="ARBA" id="ARBA00004571"/>
    </source>
</evidence>
<gene>
    <name evidence="15" type="ORF">JN11_00409</name>
</gene>